<evidence type="ECO:0000313" key="4">
    <source>
        <dbReference type="Proteomes" id="UP000182409"/>
    </source>
</evidence>
<evidence type="ECO:0000256" key="1">
    <source>
        <dbReference type="SAM" id="SignalP"/>
    </source>
</evidence>
<dbReference type="InterPro" id="IPR025510">
    <property type="entry name" value="DUF4397"/>
</dbReference>
<gene>
    <name evidence="3" type="ORF">SAMN05443244_2989</name>
</gene>
<reference evidence="3 4" key="1">
    <citation type="submission" date="2016-10" db="EMBL/GenBank/DDBJ databases">
        <authorList>
            <person name="de Groot N.N."/>
        </authorList>
    </citation>
    <scope>NUCLEOTIDE SEQUENCE [LARGE SCALE GENOMIC DNA]</scope>
    <source>
        <strain evidence="3 4">AB35.6</strain>
    </source>
</reference>
<organism evidence="3 4">
    <name type="scientific">Terriglobus roseus</name>
    <dbReference type="NCBI Taxonomy" id="392734"/>
    <lineage>
        <taxon>Bacteria</taxon>
        <taxon>Pseudomonadati</taxon>
        <taxon>Acidobacteriota</taxon>
        <taxon>Terriglobia</taxon>
        <taxon>Terriglobales</taxon>
        <taxon>Acidobacteriaceae</taxon>
        <taxon>Terriglobus</taxon>
    </lineage>
</organism>
<dbReference type="RefSeq" id="WP_074654740.1">
    <property type="nucleotide sequence ID" value="NZ_FNSD01000001.1"/>
</dbReference>
<proteinExistence type="predicted"/>
<dbReference type="AlphaFoldDB" id="A0A1H4QX84"/>
<evidence type="ECO:0000259" key="2">
    <source>
        <dbReference type="Pfam" id="PF14344"/>
    </source>
</evidence>
<dbReference type="OrthoDB" id="9783299at2"/>
<feature type="signal peptide" evidence="1">
    <location>
        <begin position="1"/>
        <end position="19"/>
    </location>
</feature>
<feature type="domain" description="DUF4397" evidence="2">
    <location>
        <begin position="45"/>
        <end position="159"/>
    </location>
</feature>
<feature type="chain" id="PRO_5010220088" description="DUF4397 domain-containing protein" evidence="1">
    <location>
        <begin position="20"/>
        <end position="255"/>
    </location>
</feature>
<dbReference type="Pfam" id="PF14344">
    <property type="entry name" value="DUF4397"/>
    <property type="match status" value="1"/>
</dbReference>
<keyword evidence="1" id="KW-0732">Signal</keyword>
<sequence>MIPSLQFACRSILPRMVFGAVAMLACVSGLSGCQAVNGVTSATIAQLRIIDASPDAGGLDIYSGTSAIAYNLGFGTITSYVPATPSTYTYSIDTAGTRTALTTVRATLATAKQYTLLINNAAATIQSQVLTDQSQPAPSGQISLRFLDEAISPGAIDLYLVPSSSSLAAVNPLQTGIVFGTNTGYLNVPTGTYTLYVVTNGTVISKTTVPLYTGASTTYPAGSARTILILDQQIVTAPAVQVVTTSDYESATATQ</sequence>
<dbReference type="EMBL" id="FNSD01000001">
    <property type="protein sequence ID" value="SEC24071.1"/>
    <property type="molecule type" value="Genomic_DNA"/>
</dbReference>
<protein>
    <recommendedName>
        <fullName evidence="2">DUF4397 domain-containing protein</fullName>
    </recommendedName>
</protein>
<name>A0A1H4QX84_9BACT</name>
<accession>A0A1H4QX84</accession>
<dbReference type="Proteomes" id="UP000182409">
    <property type="component" value="Unassembled WGS sequence"/>
</dbReference>
<evidence type="ECO:0000313" key="3">
    <source>
        <dbReference type="EMBL" id="SEC24071.1"/>
    </source>
</evidence>